<keyword evidence="1" id="KW-1133">Transmembrane helix</keyword>
<keyword evidence="1" id="KW-0812">Transmembrane</keyword>
<dbReference type="EMBL" id="JBHSWB010000001">
    <property type="protein sequence ID" value="MFC6659847.1"/>
    <property type="molecule type" value="Genomic_DNA"/>
</dbReference>
<keyword evidence="3" id="KW-1185">Reference proteome</keyword>
<feature type="transmembrane region" description="Helical" evidence="1">
    <location>
        <begin position="86"/>
        <end position="105"/>
    </location>
</feature>
<keyword evidence="1" id="KW-0472">Membrane</keyword>
<sequence length="188" mass="20518">MTPEEWRQGMENEASSVQDAAWSRATRRAALQPVAWSLQVGIYGLLLAGLGYALTILTDHAIRFSVLRDFNPVGEWVMTHLGYTRLFELGQLFIPALLAGMMALLRFTPGLLAVLGGLAFLPMGVGAWLYTSTHEVLSYPTLSGTQTVNLAGYAGGFSPERLVMGTLLIGFCALVGHRLRRALHRSRA</sequence>
<proteinExistence type="predicted"/>
<dbReference type="Proteomes" id="UP001596317">
    <property type="component" value="Unassembled WGS sequence"/>
</dbReference>
<accession>A0ABW1ZHV5</accession>
<dbReference type="RefSeq" id="WP_224603556.1">
    <property type="nucleotide sequence ID" value="NZ_JAIQXV010000001.1"/>
</dbReference>
<evidence type="ECO:0000256" key="1">
    <source>
        <dbReference type="SAM" id="Phobius"/>
    </source>
</evidence>
<gene>
    <name evidence="2" type="ORF">ACFP90_05320</name>
</gene>
<feature type="transmembrane region" description="Helical" evidence="1">
    <location>
        <begin position="112"/>
        <end position="130"/>
    </location>
</feature>
<feature type="transmembrane region" description="Helical" evidence="1">
    <location>
        <begin position="162"/>
        <end position="179"/>
    </location>
</feature>
<protein>
    <submittedName>
        <fullName evidence="2">Uncharacterized protein</fullName>
    </submittedName>
</protein>
<reference evidence="3" key="1">
    <citation type="journal article" date="2019" name="Int. J. Syst. Evol. Microbiol.">
        <title>The Global Catalogue of Microorganisms (GCM) 10K type strain sequencing project: providing services to taxonomists for standard genome sequencing and annotation.</title>
        <authorList>
            <consortium name="The Broad Institute Genomics Platform"/>
            <consortium name="The Broad Institute Genome Sequencing Center for Infectious Disease"/>
            <person name="Wu L."/>
            <person name="Ma J."/>
        </authorList>
    </citation>
    <scope>NUCLEOTIDE SEQUENCE [LARGE SCALE GENOMIC DNA]</scope>
    <source>
        <strain evidence="3">CCUG 63830</strain>
    </source>
</reference>
<name>A0ABW1ZHV5_9DEIO</name>
<evidence type="ECO:0000313" key="2">
    <source>
        <dbReference type="EMBL" id="MFC6659847.1"/>
    </source>
</evidence>
<organism evidence="2 3">
    <name type="scientific">Deinococcus multiflagellatus</name>
    <dbReference type="NCBI Taxonomy" id="1656887"/>
    <lineage>
        <taxon>Bacteria</taxon>
        <taxon>Thermotogati</taxon>
        <taxon>Deinococcota</taxon>
        <taxon>Deinococci</taxon>
        <taxon>Deinococcales</taxon>
        <taxon>Deinococcaceae</taxon>
        <taxon>Deinococcus</taxon>
    </lineage>
</organism>
<comment type="caution">
    <text evidence="2">The sequence shown here is derived from an EMBL/GenBank/DDBJ whole genome shotgun (WGS) entry which is preliminary data.</text>
</comment>
<feature type="transmembrane region" description="Helical" evidence="1">
    <location>
        <begin position="34"/>
        <end position="57"/>
    </location>
</feature>
<evidence type="ECO:0000313" key="3">
    <source>
        <dbReference type="Proteomes" id="UP001596317"/>
    </source>
</evidence>